<gene>
    <name evidence="3" type="ORF">B0H67DRAFT_572389</name>
</gene>
<evidence type="ECO:0000259" key="2">
    <source>
        <dbReference type="PROSITE" id="PS00028"/>
    </source>
</evidence>
<dbReference type="InterPro" id="IPR013087">
    <property type="entry name" value="Znf_C2H2_type"/>
</dbReference>
<evidence type="ECO:0000313" key="3">
    <source>
        <dbReference type="EMBL" id="KAK0726132.1"/>
    </source>
</evidence>
<feature type="region of interest" description="Disordered" evidence="1">
    <location>
        <begin position="1"/>
        <end position="37"/>
    </location>
</feature>
<dbReference type="PANTHER" id="PTHR38166:SF1">
    <property type="entry name" value="C2H2-TYPE DOMAIN-CONTAINING PROTEIN"/>
    <property type="match status" value="1"/>
</dbReference>
<feature type="region of interest" description="Disordered" evidence="1">
    <location>
        <begin position="238"/>
        <end position="272"/>
    </location>
</feature>
<feature type="domain" description="C2H2-type" evidence="2">
    <location>
        <begin position="88"/>
        <end position="108"/>
    </location>
</feature>
<sequence>MDTSSDDWQARGFQTLVSGVTAPEPDPPAARRSIRRVTESEPRNTILACPFYKLDPRKYHDCRPFLLRRVKDVKQHIQRKHRSPEFYCDRCFITFPTPESRAEHLRGHSLCDVKNTAPFQGISGAQIEKLNKTINRGKSVEDQWYCMWDILFPGERRPKSVHLNSVWENPGRRLLNIWKDRKAEILPQAYQNDGVVDCVVKSFLGLIEAEILSDSGYGDSNLGSTNLDAAVAEGGVGGGDGVGGRAGTRTGTRTTLGTPRPFSEPESSINRDTNIFGESGASDSTWLTSLGFFDPPITPVPTWRVTEAEAFLVDQTPSWVEDASQPSVDTHNAVHASIPSSGPVAYQADLLDDI</sequence>
<dbReference type="PROSITE" id="PS00028">
    <property type="entry name" value="ZINC_FINGER_C2H2_1"/>
    <property type="match status" value="1"/>
</dbReference>
<comment type="caution">
    <text evidence="3">The sequence shown here is derived from an EMBL/GenBank/DDBJ whole genome shotgun (WGS) entry which is preliminary data.</text>
</comment>
<reference evidence="3" key="1">
    <citation type="submission" date="2023-06" db="EMBL/GenBank/DDBJ databases">
        <title>Genome-scale phylogeny and comparative genomics of the fungal order Sordariales.</title>
        <authorList>
            <consortium name="Lawrence Berkeley National Laboratory"/>
            <person name="Hensen N."/>
            <person name="Bonometti L."/>
            <person name="Westerberg I."/>
            <person name="Brannstrom I.O."/>
            <person name="Guillou S."/>
            <person name="Cros-Aarteil S."/>
            <person name="Calhoun S."/>
            <person name="Haridas S."/>
            <person name="Kuo A."/>
            <person name="Mondo S."/>
            <person name="Pangilinan J."/>
            <person name="Riley R."/>
            <person name="Labutti K."/>
            <person name="Andreopoulos B."/>
            <person name="Lipzen A."/>
            <person name="Chen C."/>
            <person name="Yanf M."/>
            <person name="Daum C."/>
            <person name="Ng V."/>
            <person name="Clum A."/>
            <person name="Steindorff A."/>
            <person name="Ohm R."/>
            <person name="Martin F."/>
            <person name="Silar P."/>
            <person name="Natvig D."/>
            <person name="Lalanne C."/>
            <person name="Gautier V."/>
            <person name="Ament-Velasquez S.L."/>
            <person name="Kruys A."/>
            <person name="Hutchinson M.I."/>
            <person name="Powell A.J."/>
            <person name="Barry K."/>
            <person name="Miller A.N."/>
            <person name="Grigoriev I.V."/>
            <person name="Debuchy R."/>
            <person name="Gladieux P."/>
            <person name="Thoren M.H."/>
            <person name="Johannesson H."/>
        </authorList>
    </citation>
    <scope>NUCLEOTIDE SEQUENCE</scope>
    <source>
        <strain evidence="3">SMH4607-1</strain>
    </source>
</reference>
<proteinExistence type="predicted"/>
<feature type="compositionally biased region" description="Low complexity" evidence="1">
    <location>
        <begin position="247"/>
        <end position="258"/>
    </location>
</feature>
<evidence type="ECO:0000256" key="1">
    <source>
        <dbReference type="SAM" id="MobiDB-lite"/>
    </source>
</evidence>
<organism evidence="3 4">
    <name type="scientific">Lasiosphaeris hirsuta</name>
    <dbReference type="NCBI Taxonomy" id="260670"/>
    <lineage>
        <taxon>Eukaryota</taxon>
        <taxon>Fungi</taxon>
        <taxon>Dikarya</taxon>
        <taxon>Ascomycota</taxon>
        <taxon>Pezizomycotina</taxon>
        <taxon>Sordariomycetes</taxon>
        <taxon>Sordariomycetidae</taxon>
        <taxon>Sordariales</taxon>
        <taxon>Lasiosphaeriaceae</taxon>
        <taxon>Lasiosphaeris</taxon>
    </lineage>
</organism>
<keyword evidence="4" id="KW-1185">Reference proteome</keyword>
<dbReference type="EMBL" id="JAUKUA010000002">
    <property type="protein sequence ID" value="KAK0726132.1"/>
    <property type="molecule type" value="Genomic_DNA"/>
</dbReference>
<name>A0AA40B1U6_9PEZI</name>
<evidence type="ECO:0000313" key="4">
    <source>
        <dbReference type="Proteomes" id="UP001172102"/>
    </source>
</evidence>
<accession>A0AA40B1U6</accession>
<dbReference type="AlphaFoldDB" id="A0AA40B1U6"/>
<dbReference type="PANTHER" id="PTHR38166">
    <property type="entry name" value="C2H2-TYPE DOMAIN-CONTAINING PROTEIN-RELATED"/>
    <property type="match status" value="1"/>
</dbReference>
<dbReference type="Proteomes" id="UP001172102">
    <property type="component" value="Unassembled WGS sequence"/>
</dbReference>
<protein>
    <recommendedName>
        <fullName evidence="2">C2H2-type domain-containing protein</fullName>
    </recommendedName>
</protein>